<protein>
    <recommendedName>
        <fullName evidence="1">DUF4435 domain-containing protein</fullName>
    </recommendedName>
</protein>
<organism evidence="2 3">
    <name type="scientific">Epilithonimonas mollis</name>
    <dbReference type="NCBI Taxonomy" id="216903"/>
    <lineage>
        <taxon>Bacteria</taxon>
        <taxon>Pseudomonadati</taxon>
        <taxon>Bacteroidota</taxon>
        <taxon>Flavobacteriia</taxon>
        <taxon>Flavobacteriales</taxon>
        <taxon>Weeksellaceae</taxon>
        <taxon>Chryseobacterium group</taxon>
        <taxon>Epilithonimonas</taxon>
    </lineage>
</organism>
<gene>
    <name evidence="2" type="ORF">SAMN05444371_0360</name>
</gene>
<dbReference type="OrthoDB" id="2083140at2"/>
<dbReference type="AlphaFoldDB" id="A0A1M6NDJ7"/>
<dbReference type="Proteomes" id="UP000184498">
    <property type="component" value="Unassembled WGS sequence"/>
</dbReference>
<dbReference type="RefSeq" id="WP_072996141.1">
    <property type="nucleotide sequence ID" value="NZ_FRAM01000001.1"/>
</dbReference>
<evidence type="ECO:0000313" key="3">
    <source>
        <dbReference type="Proteomes" id="UP000184498"/>
    </source>
</evidence>
<dbReference type="STRING" id="216903.SAMN05444371_0360"/>
<dbReference type="EMBL" id="FRAM01000001">
    <property type="protein sequence ID" value="SHJ93775.1"/>
    <property type="molecule type" value="Genomic_DNA"/>
</dbReference>
<reference evidence="3" key="1">
    <citation type="submission" date="2016-11" db="EMBL/GenBank/DDBJ databases">
        <authorList>
            <person name="Varghese N."/>
            <person name="Submissions S."/>
        </authorList>
    </citation>
    <scope>NUCLEOTIDE SEQUENCE [LARGE SCALE GENOMIC DNA]</scope>
    <source>
        <strain evidence="3">DSM 18016</strain>
    </source>
</reference>
<accession>A0A1M6NDJ7</accession>
<proteinExistence type="predicted"/>
<sequence length="304" mass="35412">MGLTVEDLLREKEKAASVAYQSFVLLTNISTDSLFCFFENKDAPYYHLRIKTIYKGDFHYISCGNKTMVKKTFDLIKGHKEYDKYKLAFFIDKDFDESIKNKFIEIYETPSYSIENLYCNTNSIKELIKTDFQIGEDNPIHSQILDLYQNLQSDFLKASLLFNAWYKLQKIKNKELNQPNNVSLSDSLIPSYIELSLESITPKYTIESILEKYPDSLPYTADELTTVINELNAADLRMVLRGKYVFNFMTTFIRKLIEDGADTSKRKILKKKVKYNMDNSTALTLLTCYAETPECLTEFLTKYN</sequence>
<dbReference type="InterPro" id="IPR029492">
    <property type="entry name" value="DUF4435"/>
</dbReference>
<keyword evidence="3" id="KW-1185">Reference proteome</keyword>
<dbReference type="Pfam" id="PF14491">
    <property type="entry name" value="DUF4435"/>
    <property type="match status" value="1"/>
</dbReference>
<evidence type="ECO:0000259" key="1">
    <source>
        <dbReference type="Pfam" id="PF14491"/>
    </source>
</evidence>
<evidence type="ECO:0000313" key="2">
    <source>
        <dbReference type="EMBL" id="SHJ93775.1"/>
    </source>
</evidence>
<name>A0A1M6NDJ7_9FLAO</name>
<feature type="domain" description="DUF4435" evidence="1">
    <location>
        <begin position="33"/>
        <end position="260"/>
    </location>
</feature>